<dbReference type="PANTHER" id="PTHR24372">
    <property type="entry name" value="GLYCOPROTEIN HORMONE RECEPTOR"/>
    <property type="match status" value="1"/>
</dbReference>
<keyword evidence="5" id="KW-0677">Repeat</keyword>
<dbReference type="GO" id="GO:0008528">
    <property type="term" value="F:G protein-coupled peptide receptor activity"/>
    <property type="evidence" value="ECO:0007669"/>
    <property type="project" value="TreeGrafter"/>
</dbReference>
<evidence type="ECO:0000256" key="13">
    <source>
        <dbReference type="SAM" id="SignalP"/>
    </source>
</evidence>
<keyword evidence="10 11" id="KW-0807">Transducer</keyword>
<keyword evidence="7 11" id="KW-0297">G-protein coupled receptor</keyword>
<dbReference type="FunCoup" id="A0A6P8J0G3">
    <property type="interactions" value="314"/>
</dbReference>
<dbReference type="Gene3D" id="1.20.1070.10">
    <property type="entry name" value="Rhodopsin 7-helix transmembrane proteins"/>
    <property type="match status" value="1"/>
</dbReference>
<evidence type="ECO:0000256" key="11">
    <source>
        <dbReference type="RuleBase" id="RU000688"/>
    </source>
</evidence>
<dbReference type="PROSITE" id="PS50262">
    <property type="entry name" value="G_PROTEIN_RECEP_F1_2"/>
    <property type="match status" value="1"/>
</dbReference>
<evidence type="ECO:0000313" key="16">
    <source>
        <dbReference type="RefSeq" id="XP_031573326.1"/>
    </source>
</evidence>
<feature type="transmembrane region" description="Helical" evidence="12">
    <location>
        <begin position="423"/>
        <end position="449"/>
    </location>
</feature>
<dbReference type="InterPro" id="IPR032675">
    <property type="entry name" value="LRR_dom_sf"/>
</dbReference>
<feature type="transmembrane region" description="Helical" evidence="12">
    <location>
        <begin position="297"/>
        <end position="318"/>
    </location>
</feature>
<feature type="signal peptide" evidence="13">
    <location>
        <begin position="1"/>
        <end position="36"/>
    </location>
</feature>
<feature type="transmembrane region" description="Helical" evidence="12">
    <location>
        <begin position="338"/>
        <end position="358"/>
    </location>
</feature>
<keyword evidence="3" id="KW-0433">Leucine-rich repeat</keyword>
<reference evidence="16" key="1">
    <citation type="submission" date="2025-08" db="UniProtKB">
        <authorList>
            <consortium name="RefSeq"/>
        </authorList>
    </citation>
    <scope>IDENTIFICATION</scope>
    <source>
        <tissue evidence="16">Tentacle</tissue>
    </source>
</reference>
<evidence type="ECO:0000256" key="10">
    <source>
        <dbReference type="ARBA" id="ARBA00023224"/>
    </source>
</evidence>
<proteinExistence type="inferred from homology"/>
<evidence type="ECO:0000259" key="14">
    <source>
        <dbReference type="PROSITE" id="PS50262"/>
    </source>
</evidence>
<dbReference type="InterPro" id="IPR001611">
    <property type="entry name" value="Leu-rich_rpt"/>
</dbReference>
<keyword evidence="2" id="KW-1003">Cell membrane</keyword>
<evidence type="ECO:0000256" key="7">
    <source>
        <dbReference type="ARBA" id="ARBA00023040"/>
    </source>
</evidence>
<keyword evidence="15" id="KW-1185">Reference proteome</keyword>
<evidence type="ECO:0000256" key="6">
    <source>
        <dbReference type="ARBA" id="ARBA00022989"/>
    </source>
</evidence>
<dbReference type="InParanoid" id="A0A6P8J0G3"/>
<dbReference type="Gene3D" id="3.80.10.10">
    <property type="entry name" value="Ribonuclease Inhibitor"/>
    <property type="match status" value="1"/>
</dbReference>
<feature type="transmembrane region" description="Helical" evidence="12">
    <location>
        <begin position="470"/>
        <end position="492"/>
    </location>
</feature>
<evidence type="ECO:0000313" key="15">
    <source>
        <dbReference type="Proteomes" id="UP000515163"/>
    </source>
</evidence>
<evidence type="ECO:0000256" key="1">
    <source>
        <dbReference type="ARBA" id="ARBA00004651"/>
    </source>
</evidence>
<gene>
    <name evidence="16" type="primary">LOC116307295</name>
</gene>
<keyword evidence="8 12" id="KW-0472">Membrane</keyword>
<evidence type="ECO:0000256" key="12">
    <source>
        <dbReference type="SAM" id="Phobius"/>
    </source>
</evidence>
<dbReference type="SMART" id="SM01381">
    <property type="entry name" value="7TM_GPCR_Srsx"/>
    <property type="match status" value="1"/>
</dbReference>
<keyword evidence="4 11" id="KW-0812">Transmembrane</keyword>
<dbReference type="GO" id="GO:0005886">
    <property type="term" value="C:plasma membrane"/>
    <property type="evidence" value="ECO:0007669"/>
    <property type="project" value="UniProtKB-SubCell"/>
</dbReference>
<name>A0A6P8J0G3_ACTTE</name>
<dbReference type="PROSITE" id="PS00237">
    <property type="entry name" value="G_PROTEIN_RECEP_F1_1"/>
    <property type="match status" value="1"/>
</dbReference>
<dbReference type="SUPFAM" id="SSF81321">
    <property type="entry name" value="Family A G protein-coupled receptor-like"/>
    <property type="match status" value="1"/>
</dbReference>
<keyword evidence="13" id="KW-0732">Signal</keyword>
<dbReference type="GO" id="GO:0009755">
    <property type="term" value="P:hormone-mediated signaling pathway"/>
    <property type="evidence" value="ECO:0007669"/>
    <property type="project" value="TreeGrafter"/>
</dbReference>
<evidence type="ECO:0000256" key="4">
    <source>
        <dbReference type="ARBA" id="ARBA00022692"/>
    </source>
</evidence>
<evidence type="ECO:0000256" key="8">
    <source>
        <dbReference type="ARBA" id="ARBA00023136"/>
    </source>
</evidence>
<protein>
    <submittedName>
        <fullName evidence="16">Sphingosine 1-phosphate receptor 2-like isoform X1</fullName>
    </submittedName>
</protein>
<evidence type="ECO:0000256" key="9">
    <source>
        <dbReference type="ARBA" id="ARBA00023170"/>
    </source>
</evidence>
<keyword evidence="6 12" id="KW-1133">Transmembrane helix</keyword>
<dbReference type="AlphaFoldDB" id="A0A6P8J0G3"/>
<dbReference type="PRINTS" id="PR00237">
    <property type="entry name" value="GPCRRHODOPSN"/>
</dbReference>
<keyword evidence="9 11" id="KW-0675">Receptor</keyword>
<comment type="subcellular location">
    <subcellularLocation>
        <location evidence="1">Cell membrane</location>
        <topology evidence="1">Multi-pass membrane protein</topology>
    </subcellularLocation>
</comment>
<feature type="transmembrane region" description="Helical" evidence="12">
    <location>
        <begin position="262"/>
        <end position="285"/>
    </location>
</feature>
<dbReference type="RefSeq" id="XP_031573326.1">
    <property type="nucleotide sequence ID" value="XM_031717466.1"/>
</dbReference>
<dbReference type="PANTHER" id="PTHR24372:SF77">
    <property type="entry name" value="G-PROTEIN COUPLED RECEPTORS FAMILY 1 PROFILE DOMAIN-CONTAINING PROTEIN"/>
    <property type="match status" value="1"/>
</dbReference>
<accession>A0A6P8J0G3</accession>
<evidence type="ECO:0000256" key="5">
    <source>
        <dbReference type="ARBA" id="ARBA00022737"/>
    </source>
</evidence>
<evidence type="ECO:0000256" key="3">
    <source>
        <dbReference type="ARBA" id="ARBA00022614"/>
    </source>
</evidence>
<dbReference type="Pfam" id="PF00001">
    <property type="entry name" value="7tm_1"/>
    <property type="match status" value="1"/>
</dbReference>
<feature type="transmembrane region" description="Helical" evidence="12">
    <location>
        <begin position="512"/>
        <end position="531"/>
    </location>
</feature>
<dbReference type="Proteomes" id="UP000515163">
    <property type="component" value="Unplaced"/>
</dbReference>
<comment type="similarity">
    <text evidence="11">Belongs to the G-protein coupled receptor 1 family.</text>
</comment>
<feature type="transmembrane region" description="Helical" evidence="12">
    <location>
        <begin position="379"/>
        <end position="403"/>
    </location>
</feature>
<dbReference type="GeneID" id="116307295"/>
<dbReference type="OrthoDB" id="694479at2759"/>
<feature type="domain" description="G-protein coupled receptors family 1 profile" evidence="14">
    <location>
        <begin position="275"/>
        <end position="529"/>
    </location>
</feature>
<dbReference type="Pfam" id="PF13855">
    <property type="entry name" value="LRR_8"/>
    <property type="match status" value="1"/>
</dbReference>
<dbReference type="InterPro" id="IPR017452">
    <property type="entry name" value="GPCR_Rhodpsn_7TM"/>
</dbReference>
<dbReference type="GO" id="GO:0007189">
    <property type="term" value="P:adenylate cyclase-activating G protein-coupled receptor signaling pathway"/>
    <property type="evidence" value="ECO:0007669"/>
    <property type="project" value="TreeGrafter"/>
</dbReference>
<sequence length="585" mass="65486">MQFWSYIVSCLSAQMGHQVHWWLLFIVLLCIHEVDAVRVLLHACLNGGVEDDVQQVIVQDLDLEHLPHPKSSVCSLEIFNSNTSSIQDGLFVDFTGSLTLSLYNNNIHNISANAFLGLTALRTLNLSMNPIKEWQTSKLISHVPNLTTLDLTGTSPWLPDYGILRVKQLRTVQGVSWGQHCWNCSLIKSNTSSQLKLYTEGSTRYIKGYACRTITTTASKIVQGFANQGFLGQCVIENPKCSQSEMKEFLKAPCRDTTLSVMYLQFVLGPLAIALNLIVIITTICSKRLHNNLDMVLVCNIGVGDLFNGVYSVLIISIHTFKTFDQMLTFAHNYCASIGFFWVLGICLAVGFAFVLTIERYKCVVRTQPRHSRMSPTTLLVASAICWLWALAATILPVFGVGSYSLNTYCISVFAVKSNPLQFYYSTTVAGLSGLLYLATIPIYIKMYLFVRRSSKNMRIRADIELAKRVFSLVSTNMLFFLLPVIISLIFASVNRETSAISREVSEVLNSAFPLLCLTLNSVFNPLLYAFRSKLFRTEFVRMLSSRCSFNGSGHKTRPTSLKRYPARVAYVVRSPNNSTSLVTL</sequence>
<feature type="chain" id="PRO_5027545437" evidence="13">
    <location>
        <begin position="37"/>
        <end position="585"/>
    </location>
</feature>
<evidence type="ECO:0000256" key="2">
    <source>
        <dbReference type="ARBA" id="ARBA00022475"/>
    </source>
</evidence>
<organism evidence="15 16">
    <name type="scientific">Actinia tenebrosa</name>
    <name type="common">Australian red waratah sea anemone</name>
    <dbReference type="NCBI Taxonomy" id="6105"/>
    <lineage>
        <taxon>Eukaryota</taxon>
        <taxon>Metazoa</taxon>
        <taxon>Cnidaria</taxon>
        <taxon>Anthozoa</taxon>
        <taxon>Hexacorallia</taxon>
        <taxon>Actiniaria</taxon>
        <taxon>Actiniidae</taxon>
        <taxon>Actinia</taxon>
    </lineage>
</organism>
<dbReference type="KEGG" id="aten:116307295"/>
<dbReference type="SUPFAM" id="SSF52058">
    <property type="entry name" value="L domain-like"/>
    <property type="match status" value="1"/>
</dbReference>
<dbReference type="InterPro" id="IPR000276">
    <property type="entry name" value="GPCR_Rhodpsn"/>
</dbReference>